<reference evidence="1" key="3">
    <citation type="submission" date="2015-04" db="UniProtKB">
        <authorList>
            <consortium name="EnsemblPlants"/>
        </authorList>
    </citation>
    <scope>IDENTIFICATION</scope>
</reference>
<accession>A0A0D9XU26</accession>
<evidence type="ECO:0000313" key="2">
    <source>
        <dbReference type="Proteomes" id="UP000032180"/>
    </source>
</evidence>
<keyword evidence="2" id="KW-1185">Reference proteome</keyword>
<reference evidence="2" key="2">
    <citation type="submission" date="2013-12" db="EMBL/GenBank/DDBJ databases">
        <authorList>
            <person name="Yu Y."/>
            <person name="Lee S."/>
            <person name="de Baynast K."/>
            <person name="Wissotski M."/>
            <person name="Liu L."/>
            <person name="Talag J."/>
            <person name="Goicoechea J."/>
            <person name="Angelova A."/>
            <person name="Jetty R."/>
            <person name="Kudrna D."/>
            <person name="Golser W."/>
            <person name="Rivera L."/>
            <person name="Zhang J."/>
            <person name="Wing R."/>
        </authorList>
    </citation>
    <scope>NUCLEOTIDE SEQUENCE</scope>
</reference>
<dbReference type="Gramene" id="LPERR11G15830.1">
    <property type="protein sequence ID" value="LPERR11G15830.1"/>
    <property type="gene ID" value="LPERR11G15830"/>
</dbReference>
<protein>
    <submittedName>
        <fullName evidence="1">Uncharacterized protein</fullName>
    </submittedName>
</protein>
<dbReference type="Proteomes" id="UP000032180">
    <property type="component" value="Chromosome 11"/>
</dbReference>
<organism evidence="1 2">
    <name type="scientific">Leersia perrieri</name>
    <dbReference type="NCBI Taxonomy" id="77586"/>
    <lineage>
        <taxon>Eukaryota</taxon>
        <taxon>Viridiplantae</taxon>
        <taxon>Streptophyta</taxon>
        <taxon>Embryophyta</taxon>
        <taxon>Tracheophyta</taxon>
        <taxon>Spermatophyta</taxon>
        <taxon>Magnoliopsida</taxon>
        <taxon>Liliopsida</taxon>
        <taxon>Poales</taxon>
        <taxon>Poaceae</taxon>
        <taxon>BOP clade</taxon>
        <taxon>Oryzoideae</taxon>
        <taxon>Oryzeae</taxon>
        <taxon>Oryzinae</taxon>
        <taxon>Leersia</taxon>
    </lineage>
</organism>
<proteinExistence type="predicted"/>
<dbReference type="EnsemblPlants" id="LPERR11G15830.1">
    <property type="protein sequence ID" value="LPERR11G15830.1"/>
    <property type="gene ID" value="LPERR11G15830"/>
</dbReference>
<dbReference type="AlphaFoldDB" id="A0A0D9XU26"/>
<evidence type="ECO:0000313" key="1">
    <source>
        <dbReference type="EnsemblPlants" id="LPERR11G15830.1"/>
    </source>
</evidence>
<dbReference type="HOGENOM" id="CLU_1621386_0_0_1"/>
<reference evidence="1 2" key="1">
    <citation type="submission" date="2012-08" db="EMBL/GenBank/DDBJ databases">
        <title>Oryza genome evolution.</title>
        <authorList>
            <person name="Wing R.A."/>
        </authorList>
    </citation>
    <scope>NUCLEOTIDE SEQUENCE</scope>
</reference>
<sequence>MVAQTCNCDRDGRGGEHCLEIGGSSIRQSELAFRRLRDVFTHIIHSHSSRQSRNTVNPANQLGLKSYVKSPLHPSTSLYIDSTAGDGRLIKTRLRKSTPPWVGLPHGAQETHPAWQARSVRRQSGKQKLQSLKLYGLATNELPPWIDQLPNLTKLHPHHKLGHP</sequence>
<name>A0A0D9XU26_9ORYZ</name>